<evidence type="ECO:0000256" key="5">
    <source>
        <dbReference type="ARBA" id="ARBA00052218"/>
    </source>
</evidence>
<accession>A0A563TZJ1</accession>
<name>A0A563TZJ1_9SPHI</name>
<comment type="subunit">
    <text evidence="7">Homodimer. Forms a stable heterotetrameric complex of 2 MoeB and 2 MoaD during adenylation of MoaD.</text>
</comment>
<keyword evidence="15" id="KW-1185">Reference proteome</keyword>
<dbReference type="InterPro" id="IPR000594">
    <property type="entry name" value="ThiF_NAD_FAD-bd"/>
</dbReference>
<dbReference type="PANTHER" id="PTHR10953">
    <property type="entry name" value="UBIQUITIN-ACTIVATING ENZYME E1"/>
    <property type="match status" value="1"/>
</dbReference>
<evidence type="ECO:0000256" key="3">
    <source>
        <dbReference type="ARBA" id="ARBA00022741"/>
    </source>
</evidence>
<comment type="similarity">
    <text evidence="1">Belongs to the HesA/MoeB/ThiF family.</text>
</comment>
<dbReference type="InterPro" id="IPR035985">
    <property type="entry name" value="Ubiquitin-activating_enz"/>
</dbReference>
<dbReference type="CDD" id="cd00757">
    <property type="entry name" value="ThiF_MoeB_HesA_family"/>
    <property type="match status" value="1"/>
</dbReference>
<evidence type="ECO:0000259" key="13">
    <source>
        <dbReference type="PROSITE" id="PS50206"/>
    </source>
</evidence>
<evidence type="ECO:0000313" key="14">
    <source>
        <dbReference type="EMBL" id="TWR24172.1"/>
    </source>
</evidence>
<protein>
    <recommendedName>
        <fullName evidence="9">Molybdopterin-synthase adenylyltransferase</fullName>
        <ecNumber evidence="8">2.7.7.80</ecNumber>
    </recommendedName>
    <alternativeName>
        <fullName evidence="12">MoaD protein adenylase</fullName>
    </alternativeName>
    <alternativeName>
        <fullName evidence="10">Molybdopterin-converting factor subunit 1 adenylase</fullName>
    </alternativeName>
    <alternativeName>
        <fullName evidence="11">Sulfur carrier protein MoaD adenylyltransferase</fullName>
    </alternativeName>
</protein>
<evidence type="ECO:0000256" key="11">
    <source>
        <dbReference type="ARBA" id="ARBA00075328"/>
    </source>
</evidence>
<evidence type="ECO:0000256" key="4">
    <source>
        <dbReference type="ARBA" id="ARBA00022840"/>
    </source>
</evidence>
<dbReference type="PANTHER" id="PTHR10953:SF102">
    <property type="entry name" value="ADENYLYLTRANSFERASE AND SULFURTRANSFERASE MOCS3"/>
    <property type="match status" value="1"/>
</dbReference>
<comment type="caution">
    <text evidence="14">The sequence shown here is derived from an EMBL/GenBank/DDBJ whole genome shotgun (WGS) entry which is preliminary data.</text>
</comment>
<dbReference type="GO" id="GO:0061605">
    <property type="term" value="F:molybdopterin-synthase adenylyltransferase activity"/>
    <property type="evidence" value="ECO:0007669"/>
    <property type="project" value="UniProtKB-EC"/>
</dbReference>
<keyword evidence="2" id="KW-0808">Transferase</keyword>
<dbReference type="CDD" id="cd00158">
    <property type="entry name" value="RHOD"/>
    <property type="match status" value="1"/>
</dbReference>
<keyword evidence="3" id="KW-0547">Nucleotide-binding</keyword>
<dbReference type="SUPFAM" id="SSF69572">
    <property type="entry name" value="Activating enzymes of the ubiquitin-like proteins"/>
    <property type="match status" value="1"/>
</dbReference>
<dbReference type="RefSeq" id="WP_146273050.1">
    <property type="nucleotide sequence ID" value="NZ_VOEI01000007.1"/>
</dbReference>
<keyword evidence="4" id="KW-0067">ATP-binding</keyword>
<evidence type="ECO:0000256" key="1">
    <source>
        <dbReference type="ARBA" id="ARBA00009919"/>
    </source>
</evidence>
<dbReference type="GO" id="GO:0004792">
    <property type="term" value="F:thiosulfate-cyanide sulfurtransferase activity"/>
    <property type="evidence" value="ECO:0007669"/>
    <property type="project" value="TreeGrafter"/>
</dbReference>
<dbReference type="Proteomes" id="UP000318010">
    <property type="component" value="Unassembled WGS sequence"/>
</dbReference>
<evidence type="ECO:0000256" key="9">
    <source>
        <dbReference type="ARBA" id="ARBA00073635"/>
    </source>
</evidence>
<comment type="catalytic activity">
    <reaction evidence="5">
        <text>[molybdopterin-synthase sulfur-carrier protein]-C-terminal Gly-Gly + ATP + H(+) = [molybdopterin-synthase sulfur-carrier protein]-C-terminal Gly-Gly-AMP + diphosphate</text>
        <dbReference type="Rhea" id="RHEA:43616"/>
        <dbReference type="Rhea" id="RHEA-COMP:12159"/>
        <dbReference type="Rhea" id="RHEA-COMP:12202"/>
        <dbReference type="ChEBI" id="CHEBI:15378"/>
        <dbReference type="ChEBI" id="CHEBI:30616"/>
        <dbReference type="ChEBI" id="CHEBI:33019"/>
        <dbReference type="ChEBI" id="CHEBI:90618"/>
        <dbReference type="ChEBI" id="CHEBI:90778"/>
        <dbReference type="EC" id="2.7.7.80"/>
    </reaction>
</comment>
<evidence type="ECO:0000256" key="10">
    <source>
        <dbReference type="ARBA" id="ARBA00075110"/>
    </source>
</evidence>
<evidence type="ECO:0000256" key="7">
    <source>
        <dbReference type="ARBA" id="ARBA00063809"/>
    </source>
</evidence>
<evidence type="ECO:0000256" key="2">
    <source>
        <dbReference type="ARBA" id="ARBA00022679"/>
    </source>
</evidence>
<dbReference type="InterPro" id="IPR001763">
    <property type="entry name" value="Rhodanese-like_dom"/>
</dbReference>
<evidence type="ECO:0000313" key="15">
    <source>
        <dbReference type="Proteomes" id="UP000318010"/>
    </source>
</evidence>
<dbReference type="Gene3D" id="3.40.50.720">
    <property type="entry name" value="NAD(P)-binding Rossmann-like Domain"/>
    <property type="match status" value="1"/>
</dbReference>
<dbReference type="InterPro" id="IPR036873">
    <property type="entry name" value="Rhodanese-like_dom_sf"/>
</dbReference>
<dbReference type="GO" id="GO:0008146">
    <property type="term" value="F:sulfotransferase activity"/>
    <property type="evidence" value="ECO:0007669"/>
    <property type="project" value="TreeGrafter"/>
</dbReference>
<evidence type="ECO:0000256" key="6">
    <source>
        <dbReference type="ARBA" id="ARBA00055169"/>
    </source>
</evidence>
<dbReference type="GO" id="GO:0008641">
    <property type="term" value="F:ubiquitin-like modifier activating enzyme activity"/>
    <property type="evidence" value="ECO:0007669"/>
    <property type="project" value="InterPro"/>
</dbReference>
<evidence type="ECO:0000256" key="8">
    <source>
        <dbReference type="ARBA" id="ARBA00066884"/>
    </source>
</evidence>
<dbReference type="OrthoDB" id="9804286at2"/>
<dbReference type="InterPro" id="IPR045886">
    <property type="entry name" value="ThiF/MoeB/HesA"/>
</dbReference>
<reference evidence="14 15" key="1">
    <citation type="submission" date="2019-07" db="EMBL/GenBank/DDBJ databases">
        <authorList>
            <person name="Kim J."/>
        </authorList>
    </citation>
    <scope>NUCLEOTIDE SEQUENCE [LARGE SCALE GENOMIC DNA]</scope>
    <source>
        <strain evidence="14 15">MJ1a</strain>
    </source>
</reference>
<dbReference type="Pfam" id="PF00899">
    <property type="entry name" value="ThiF"/>
    <property type="match status" value="1"/>
</dbReference>
<sequence>MSERYSRQIVLQVFGVNGQNKLSKASVLVIGAGGLGCAALQYLTGAGIGRIGVVDGDSVSLSNLHRQVLYSTADVGKLKAVIASQKLTAANPEIAIKAFPCMINEDNSLDLLKKYDVIMDCSDNFGTRYLLNDACAMLNKPLIFAAVSGWEGQIAVFDNNEHGVRTNYRDIFQNQPGNSEIPNCEENGVIGVLPGIMGTMQAAEAIKLIAGSGQPLINQLLNYNLLDQSVYTVHILPAPAGSYKLPISYDEFKAIHYHPISLGYNKDVEEIDFEKIHDLIDKVPTLVIDVREIHERPSLSIKHIQIPMSVFDFSLPQEIDEQNIVLVCQHGIRSLAAAEKLRSRLPDQKNIYSLAGGVVRWYGQL</sequence>
<dbReference type="AlphaFoldDB" id="A0A563TZJ1"/>
<dbReference type="Pfam" id="PF00581">
    <property type="entry name" value="Rhodanese"/>
    <property type="match status" value="1"/>
</dbReference>
<organism evidence="14 15">
    <name type="scientific">Mucilaginibacter achroorhodeus</name>
    <dbReference type="NCBI Taxonomy" id="2599294"/>
    <lineage>
        <taxon>Bacteria</taxon>
        <taxon>Pseudomonadati</taxon>
        <taxon>Bacteroidota</taxon>
        <taxon>Sphingobacteriia</taxon>
        <taxon>Sphingobacteriales</taxon>
        <taxon>Sphingobacteriaceae</taxon>
        <taxon>Mucilaginibacter</taxon>
    </lineage>
</organism>
<dbReference type="GO" id="GO:0005829">
    <property type="term" value="C:cytosol"/>
    <property type="evidence" value="ECO:0007669"/>
    <property type="project" value="TreeGrafter"/>
</dbReference>
<dbReference type="GO" id="GO:0005524">
    <property type="term" value="F:ATP binding"/>
    <property type="evidence" value="ECO:0007669"/>
    <property type="project" value="UniProtKB-KW"/>
</dbReference>
<proteinExistence type="inferred from homology"/>
<dbReference type="Gene3D" id="3.40.250.10">
    <property type="entry name" value="Rhodanese-like domain"/>
    <property type="match status" value="1"/>
</dbReference>
<evidence type="ECO:0000256" key="12">
    <source>
        <dbReference type="ARBA" id="ARBA00078531"/>
    </source>
</evidence>
<comment type="function">
    <text evidence="6">Catalyzes the adenylation by ATP of the carboxyl group of the C-terminal glycine of sulfur carrier protein MoaD.</text>
</comment>
<gene>
    <name evidence="14" type="ORF">FPZ42_16930</name>
</gene>
<dbReference type="FunFam" id="3.40.50.720:FF:000033">
    <property type="entry name" value="Adenylyltransferase and sulfurtransferase MOCS3"/>
    <property type="match status" value="1"/>
</dbReference>
<feature type="domain" description="Rhodanese" evidence="13">
    <location>
        <begin position="281"/>
        <end position="365"/>
    </location>
</feature>
<dbReference type="PROSITE" id="PS50206">
    <property type="entry name" value="RHODANESE_3"/>
    <property type="match status" value="1"/>
</dbReference>
<dbReference type="EMBL" id="VOEI01000007">
    <property type="protein sequence ID" value="TWR24172.1"/>
    <property type="molecule type" value="Genomic_DNA"/>
</dbReference>
<dbReference type="EC" id="2.7.7.80" evidence="8"/>